<name>A0ABQ2ZJF4_9ACTN</name>
<dbReference type="Proteomes" id="UP000600946">
    <property type="component" value="Unassembled WGS sequence"/>
</dbReference>
<evidence type="ECO:0000313" key="2">
    <source>
        <dbReference type="EMBL" id="GGY18053.1"/>
    </source>
</evidence>
<evidence type="ECO:0000256" key="1">
    <source>
        <dbReference type="SAM" id="Phobius"/>
    </source>
</evidence>
<sequence>MIPLFGGLVLLALIAGIAFSFLKREDGSHGCVLGVLVAGTVPLVPFLLIGIPLLFKMFSG</sequence>
<organism evidence="2 3">
    <name type="scientific">Streptomyces xanthochromogenes</name>
    <dbReference type="NCBI Taxonomy" id="67384"/>
    <lineage>
        <taxon>Bacteria</taxon>
        <taxon>Bacillati</taxon>
        <taxon>Actinomycetota</taxon>
        <taxon>Actinomycetes</taxon>
        <taxon>Kitasatosporales</taxon>
        <taxon>Streptomycetaceae</taxon>
        <taxon>Streptomyces</taxon>
    </lineage>
</organism>
<keyword evidence="3" id="KW-1185">Reference proteome</keyword>
<feature type="transmembrane region" description="Helical" evidence="1">
    <location>
        <begin position="36"/>
        <end position="55"/>
    </location>
</feature>
<gene>
    <name evidence="2" type="ORF">GCM10010326_08250</name>
</gene>
<evidence type="ECO:0000313" key="3">
    <source>
        <dbReference type="Proteomes" id="UP000600946"/>
    </source>
</evidence>
<reference evidence="3" key="1">
    <citation type="journal article" date="2019" name="Int. J. Syst. Evol. Microbiol.">
        <title>The Global Catalogue of Microorganisms (GCM) 10K type strain sequencing project: providing services to taxonomists for standard genome sequencing and annotation.</title>
        <authorList>
            <consortium name="The Broad Institute Genomics Platform"/>
            <consortium name="The Broad Institute Genome Sequencing Center for Infectious Disease"/>
            <person name="Wu L."/>
            <person name="Ma J."/>
        </authorList>
    </citation>
    <scope>NUCLEOTIDE SEQUENCE [LARGE SCALE GENOMIC DNA]</scope>
    <source>
        <strain evidence="3">JCM 4594</strain>
    </source>
</reference>
<keyword evidence="1" id="KW-1133">Transmembrane helix</keyword>
<accession>A0ABQ2ZJF4</accession>
<dbReference type="EMBL" id="BMUU01000001">
    <property type="protein sequence ID" value="GGY18053.1"/>
    <property type="molecule type" value="Genomic_DNA"/>
</dbReference>
<proteinExistence type="predicted"/>
<keyword evidence="1" id="KW-0472">Membrane</keyword>
<protein>
    <submittedName>
        <fullName evidence="2">Uncharacterized protein</fullName>
    </submittedName>
</protein>
<comment type="caution">
    <text evidence="2">The sequence shown here is derived from an EMBL/GenBank/DDBJ whole genome shotgun (WGS) entry which is preliminary data.</text>
</comment>
<keyword evidence="1" id="KW-0812">Transmembrane</keyword>